<dbReference type="EMBL" id="CP108341">
    <property type="protein sequence ID" value="WTW24568.1"/>
    <property type="molecule type" value="Genomic_DNA"/>
</dbReference>
<sequence length="217" mass="24154">MSSKQGAYQKARRLKAEQVREPGERRTPEVAREHEKRVVTEERAERALLLVQERRFPPLARQIGQLLLEHRDGLVLDSWAAYWLGEIAETIDDRDDPAKRARFTGGWRASSGPSSAMPGSATSPPPLPRKPAGLWRWPPNEQGPGKAGDECRVGRHEDRPARFQLAAWPARVADGTEESQGAKQVGEMAAPPVTTARPWHLRDTVGEFPVPTEVGDH</sequence>
<organism evidence="2 3">
    <name type="scientific">Streptomyces purpurascens</name>
    <dbReference type="NCBI Taxonomy" id="1924"/>
    <lineage>
        <taxon>Bacteria</taxon>
        <taxon>Bacillati</taxon>
        <taxon>Actinomycetota</taxon>
        <taxon>Actinomycetes</taxon>
        <taxon>Kitasatosporales</taxon>
        <taxon>Streptomycetaceae</taxon>
        <taxon>Streptomyces</taxon>
    </lineage>
</organism>
<accession>A0ABZ1MCU5</accession>
<reference evidence="2 3" key="1">
    <citation type="submission" date="2022-10" db="EMBL/GenBank/DDBJ databases">
        <title>The complete genomes of actinobacterial strains from the NBC collection.</title>
        <authorList>
            <person name="Joergensen T.S."/>
            <person name="Alvarez Arevalo M."/>
            <person name="Sterndorff E.B."/>
            <person name="Faurdal D."/>
            <person name="Vuksanovic O."/>
            <person name="Mourched A.-S."/>
            <person name="Charusanti P."/>
            <person name="Shaw S."/>
            <person name="Blin K."/>
            <person name="Weber T."/>
        </authorList>
    </citation>
    <scope>NUCLEOTIDE SEQUENCE [LARGE SCALE GENOMIC DNA]</scope>
    <source>
        <strain evidence="2 3">NBC_00017</strain>
    </source>
</reference>
<dbReference type="RefSeq" id="WP_405504071.1">
    <property type="nucleotide sequence ID" value="NZ_CP108341.1"/>
</dbReference>
<evidence type="ECO:0000313" key="3">
    <source>
        <dbReference type="Proteomes" id="UP001621512"/>
    </source>
</evidence>
<gene>
    <name evidence="2" type="ORF">OHU35_00225</name>
</gene>
<proteinExistence type="predicted"/>
<feature type="region of interest" description="Disordered" evidence="1">
    <location>
        <begin position="1"/>
        <end position="38"/>
    </location>
</feature>
<dbReference type="Proteomes" id="UP001621512">
    <property type="component" value="Chromosome"/>
</dbReference>
<protein>
    <submittedName>
        <fullName evidence="2">Uncharacterized protein</fullName>
    </submittedName>
</protein>
<evidence type="ECO:0000313" key="2">
    <source>
        <dbReference type="EMBL" id="WTW24568.1"/>
    </source>
</evidence>
<feature type="compositionally biased region" description="Basic and acidic residues" evidence="1">
    <location>
        <begin position="14"/>
        <end position="38"/>
    </location>
</feature>
<name>A0ABZ1MCU5_STREF</name>
<keyword evidence="3" id="KW-1185">Reference proteome</keyword>
<feature type="compositionally biased region" description="Basic and acidic residues" evidence="1">
    <location>
        <begin position="147"/>
        <end position="161"/>
    </location>
</feature>
<feature type="compositionally biased region" description="Low complexity" evidence="1">
    <location>
        <begin position="109"/>
        <end position="122"/>
    </location>
</feature>
<evidence type="ECO:0000256" key="1">
    <source>
        <dbReference type="SAM" id="MobiDB-lite"/>
    </source>
</evidence>
<feature type="region of interest" description="Disordered" evidence="1">
    <location>
        <begin position="97"/>
        <end position="217"/>
    </location>
</feature>